<evidence type="ECO:0000256" key="6">
    <source>
        <dbReference type="ARBA" id="ARBA00022737"/>
    </source>
</evidence>
<dbReference type="FunFam" id="3.40.50.300:FF:000074">
    <property type="entry name" value="Multidrug resistance-associated protein 5 isoform 1"/>
    <property type="match status" value="1"/>
</dbReference>
<dbReference type="Gene3D" id="1.20.1560.10">
    <property type="entry name" value="ABC transporter type 1, transmembrane domain"/>
    <property type="match status" value="2"/>
</dbReference>
<reference evidence="17" key="2">
    <citation type="submission" date="2020-06" db="EMBL/GenBank/DDBJ databases">
        <authorList>
            <person name="Sheffer M."/>
        </authorList>
    </citation>
    <scope>NUCLEOTIDE SEQUENCE</scope>
</reference>
<feature type="transmembrane region" description="Helical" evidence="14">
    <location>
        <begin position="518"/>
        <end position="547"/>
    </location>
</feature>
<evidence type="ECO:0000256" key="11">
    <source>
        <dbReference type="ARBA" id="ARBA00024220"/>
    </source>
</evidence>
<dbReference type="InterPro" id="IPR027417">
    <property type="entry name" value="P-loop_NTPase"/>
</dbReference>
<evidence type="ECO:0000256" key="2">
    <source>
        <dbReference type="ARBA" id="ARBA00009726"/>
    </source>
</evidence>
<evidence type="ECO:0000256" key="14">
    <source>
        <dbReference type="SAM" id="Phobius"/>
    </source>
</evidence>
<comment type="similarity">
    <text evidence="2">Belongs to the ABC transporter superfamily. ABCC family. Conjugate transporter (TC 3.A.1.208) subfamily.</text>
</comment>
<dbReference type="InterPro" id="IPR036640">
    <property type="entry name" value="ABC1_TM_sf"/>
</dbReference>
<dbReference type="FunFam" id="1.20.1560.10:FF:000001">
    <property type="entry name" value="ATP-binding cassette subfamily C member 1"/>
    <property type="match status" value="1"/>
</dbReference>
<dbReference type="SUPFAM" id="SSF52540">
    <property type="entry name" value="P-loop containing nucleoside triphosphate hydrolases"/>
    <property type="match status" value="2"/>
</dbReference>
<feature type="transmembrane region" description="Helical" evidence="14">
    <location>
        <begin position="1080"/>
        <end position="1101"/>
    </location>
</feature>
<feature type="transmembrane region" description="Helical" evidence="14">
    <location>
        <begin position="174"/>
        <end position="193"/>
    </location>
</feature>
<evidence type="ECO:0000256" key="7">
    <source>
        <dbReference type="ARBA" id="ARBA00022741"/>
    </source>
</evidence>
<evidence type="ECO:0000256" key="10">
    <source>
        <dbReference type="ARBA" id="ARBA00023136"/>
    </source>
</evidence>
<keyword evidence="5 14" id="KW-0812">Transmembrane</keyword>
<comment type="catalytic activity">
    <reaction evidence="12">
        <text>leukotriene C4(in) + ATP + H2O = leukotriene C4(out) + ADP + phosphate + H(+)</text>
        <dbReference type="Rhea" id="RHEA:38963"/>
        <dbReference type="ChEBI" id="CHEBI:15377"/>
        <dbReference type="ChEBI" id="CHEBI:15378"/>
        <dbReference type="ChEBI" id="CHEBI:30616"/>
        <dbReference type="ChEBI" id="CHEBI:43474"/>
        <dbReference type="ChEBI" id="CHEBI:57973"/>
        <dbReference type="ChEBI" id="CHEBI:456216"/>
    </reaction>
    <physiologicalReaction direction="left-to-right" evidence="12">
        <dbReference type="Rhea" id="RHEA:38964"/>
    </physiologicalReaction>
</comment>
<feature type="transmembrane region" description="Helical" evidence="14">
    <location>
        <begin position="339"/>
        <end position="358"/>
    </location>
</feature>
<evidence type="ECO:0000256" key="13">
    <source>
        <dbReference type="SAM" id="MobiDB-lite"/>
    </source>
</evidence>
<dbReference type="GO" id="GO:0016887">
    <property type="term" value="F:ATP hydrolysis activity"/>
    <property type="evidence" value="ECO:0007669"/>
    <property type="project" value="InterPro"/>
</dbReference>
<dbReference type="InterPro" id="IPR003439">
    <property type="entry name" value="ABC_transporter-like_ATP-bd"/>
</dbReference>
<comment type="subcellular location">
    <subcellularLocation>
        <location evidence="1">Vacuole membrane</location>
        <topology evidence="1">Multi-pass membrane protein</topology>
    </subcellularLocation>
</comment>
<evidence type="ECO:0000256" key="4">
    <source>
        <dbReference type="ARBA" id="ARBA00022554"/>
    </source>
</evidence>
<dbReference type="Proteomes" id="UP000807504">
    <property type="component" value="Unassembled WGS sequence"/>
</dbReference>
<evidence type="ECO:0000256" key="9">
    <source>
        <dbReference type="ARBA" id="ARBA00022989"/>
    </source>
</evidence>
<dbReference type="EMBL" id="JABXBU010000012">
    <property type="protein sequence ID" value="KAF8788571.1"/>
    <property type="molecule type" value="Genomic_DNA"/>
</dbReference>
<dbReference type="PANTHER" id="PTHR24223:SF443">
    <property type="entry name" value="MULTIDRUG-RESISTANCE LIKE PROTEIN 1, ISOFORM I"/>
    <property type="match status" value="1"/>
</dbReference>
<name>A0A8T0FCD1_ARGBR</name>
<dbReference type="PROSITE" id="PS50929">
    <property type="entry name" value="ABC_TM1F"/>
    <property type="match status" value="2"/>
</dbReference>
<dbReference type="InterPro" id="IPR017871">
    <property type="entry name" value="ABC_transporter-like_CS"/>
</dbReference>
<dbReference type="CDD" id="cd03250">
    <property type="entry name" value="ABCC_MRP_domain1"/>
    <property type="match status" value="1"/>
</dbReference>
<feature type="transmembrane region" description="Helical" evidence="14">
    <location>
        <begin position="427"/>
        <end position="452"/>
    </location>
</feature>
<feature type="domain" description="ABC transporter" evidence="15">
    <location>
        <begin position="616"/>
        <end position="842"/>
    </location>
</feature>
<evidence type="ECO:0000259" key="16">
    <source>
        <dbReference type="PROSITE" id="PS50929"/>
    </source>
</evidence>
<feature type="transmembrane region" description="Helical" evidence="14">
    <location>
        <begin position="107"/>
        <end position="125"/>
    </location>
</feature>
<feature type="transmembrane region" description="Helical" evidence="14">
    <location>
        <begin position="31"/>
        <end position="49"/>
    </location>
</feature>
<evidence type="ECO:0000313" key="18">
    <source>
        <dbReference type="Proteomes" id="UP000807504"/>
    </source>
</evidence>
<dbReference type="Pfam" id="PF00664">
    <property type="entry name" value="ABC_membrane"/>
    <property type="match status" value="2"/>
</dbReference>
<evidence type="ECO:0000256" key="12">
    <source>
        <dbReference type="ARBA" id="ARBA00047523"/>
    </source>
</evidence>
<dbReference type="PANTHER" id="PTHR24223">
    <property type="entry name" value="ATP-BINDING CASSETTE SUB-FAMILY C"/>
    <property type="match status" value="1"/>
</dbReference>
<dbReference type="PROSITE" id="PS50893">
    <property type="entry name" value="ABC_TRANSPORTER_2"/>
    <property type="match status" value="2"/>
</dbReference>
<dbReference type="CDD" id="cd03244">
    <property type="entry name" value="ABCC_MRP_domain2"/>
    <property type="match status" value="1"/>
</dbReference>
<organism evidence="17 18">
    <name type="scientific">Argiope bruennichi</name>
    <name type="common">Wasp spider</name>
    <name type="synonym">Aranea bruennichi</name>
    <dbReference type="NCBI Taxonomy" id="94029"/>
    <lineage>
        <taxon>Eukaryota</taxon>
        <taxon>Metazoa</taxon>
        <taxon>Ecdysozoa</taxon>
        <taxon>Arthropoda</taxon>
        <taxon>Chelicerata</taxon>
        <taxon>Arachnida</taxon>
        <taxon>Araneae</taxon>
        <taxon>Araneomorphae</taxon>
        <taxon>Entelegynae</taxon>
        <taxon>Araneoidea</taxon>
        <taxon>Araneidae</taxon>
        <taxon>Argiope</taxon>
    </lineage>
</organism>
<feature type="transmembrane region" description="Helical" evidence="14">
    <location>
        <begin position="1057"/>
        <end position="1074"/>
    </location>
</feature>
<gene>
    <name evidence="17" type="ORF">HNY73_006599</name>
</gene>
<feature type="transmembrane region" description="Helical" evidence="14">
    <location>
        <begin position="70"/>
        <end position="95"/>
    </location>
</feature>
<dbReference type="GO" id="GO:0000323">
    <property type="term" value="C:lytic vacuole"/>
    <property type="evidence" value="ECO:0007669"/>
    <property type="project" value="UniProtKB-ARBA"/>
</dbReference>
<dbReference type="GO" id="GO:0015431">
    <property type="term" value="F:ABC-type glutathione S-conjugate transporter activity"/>
    <property type="evidence" value="ECO:0007669"/>
    <property type="project" value="UniProtKB-EC"/>
</dbReference>
<keyword evidence="4" id="KW-0926">Vacuole</keyword>
<dbReference type="InterPro" id="IPR011527">
    <property type="entry name" value="ABC1_TM_dom"/>
</dbReference>
<keyword evidence="10 14" id="KW-0472">Membrane</keyword>
<reference evidence="17" key="1">
    <citation type="journal article" date="2020" name="bioRxiv">
        <title>Chromosome-level reference genome of the European wasp spider Argiope bruennichi: a resource for studies on range expansion and evolutionary adaptation.</title>
        <authorList>
            <person name="Sheffer M.M."/>
            <person name="Hoppe A."/>
            <person name="Krehenwinkel H."/>
            <person name="Uhl G."/>
            <person name="Kuss A.W."/>
            <person name="Jensen L."/>
            <person name="Jensen C."/>
            <person name="Gillespie R.G."/>
            <person name="Hoff K.J."/>
            <person name="Prost S."/>
        </authorList>
    </citation>
    <scope>NUCLEOTIDE SEQUENCE</scope>
</reference>
<dbReference type="Pfam" id="PF00005">
    <property type="entry name" value="ABC_tran"/>
    <property type="match status" value="2"/>
</dbReference>
<evidence type="ECO:0000259" key="15">
    <source>
        <dbReference type="PROSITE" id="PS50893"/>
    </source>
</evidence>
<feature type="domain" description="ABC transmembrane type-1" evidence="16">
    <location>
        <begin position="983"/>
        <end position="1221"/>
    </location>
</feature>
<keyword evidence="6" id="KW-0677">Repeat</keyword>
<feature type="transmembrane region" description="Helical" evidence="14">
    <location>
        <begin position="314"/>
        <end position="332"/>
    </location>
</feature>
<dbReference type="SUPFAM" id="SSF90123">
    <property type="entry name" value="ABC transporter transmembrane region"/>
    <property type="match status" value="2"/>
</dbReference>
<feature type="compositionally biased region" description="Polar residues" evidence="13">
    <location>
        <begin position="1500"/>
        <end position="1513"/>
    </location>
</feature>
<dbReference type="InterPro" id="IPR050173">
    <property type="entry name" value="ABC_transporter_C-like"/>
</dbReference>
<feature type="compositionally biased region" description="Low complexity" evidence="13">
    <location>
        <begin position="1514"/>
        <end position="1528"/>
    </location>
</feature>
<evidence type="ECO:0000256" key="3">
    <source>
        <dbReference type="ARBA" id="ARBA00022448"/>
    </source>
</evidence>
<dbReference type="Gene3D" id="3.40.50.300">
    <property type="entry name" value="P-loop containing nucleotide triphosphate hydrolases"/>
    <property type="match status" value="2"/>
</dbReference>
<keyword evidence="8" id="KW-0067">ATP-binding</keyword>
<protein>
    <recommendedName>
        <fullName evidence="11">ABC-type glutathione-S-conjugate transporter</fullName>
        <ecNumber evidence="11">7.6.2.3</ecNumber>
    </recommendedName>
</protein>
<comment type="caution">
    <text evidence="17">The sequence shown here is derived from an EMBL/GenBank/DDBJ whole genome shotgun (WGS) entry which is preliminary data.</text>
</comment>
<evidence type="ECO:0000256" key="5">
    <source>
        <dbReference type="ARBA" id="ARBA00022692"/>
    </source>
</evidence>
<feature type="transmembrane region" description="Helical" evidence="14">
    <location>
        <begin position="929"/>
        <end position="948"/>
    </location>
</feature>
<feature type="domain" description="ABC transmembrane type-1" evidence="16">
    <location>
        <begin position="310"/>
        <end position="584"/>
    </location>
</feature>
<keyword evidence="3" id="KW-0813">Transport</keyword>
<proteinExistence type="inferred from homology"/>
<feature type="transmembrane region" description="Helical" evidence="14">
    <location>
        <begin position="984"/>
        <end position="1006"/>
    </location>
</feature>
<dbReference type="FunFam" id="1.20.1560.10:FF:000020">
    <property type="entry name" value="ABC metal ion transporter"/>
    <property type="match status" value="1"/>
</dbReference>
<dbReference type="SMART" id="SM00382">
    <property type="entry name" value="AAA"/>
    <property type="match status" value="2"/>
</dbReference>
<feature type="transmembrane region" description="Helical" evidence="14">
    <location>
        <begin position="137"/>
        <end position="154"/>
    </location>
</feature>
<evidence type="ECO:0000256" key="8">
    <source>
        <dbReference type="ARBA" id="ARBA00022840"/>
    </source>
</evidence>
<dbReference type="InterPro" id="IPR003593">
    <property type="entry name" value="AAA+_ATPase"/>
</dbReference>
<evidence type="ECO:0000256" key="1">
    <source>
        <dbReference type="ARBA" id="ARBA00004128"/>
    </source>
</evidence>
<dbReference type="PROSITE" id="PS00211">
    <property type="entry name" value="ABC_TRANSPORTER_1"/>
    <property type="match status" value="1"/>
</dbReference>
<dbReference type="EC" id="7.6.2.3" evidence="11"/>
<keyword evidence="9 14" id="KW-1133">Transmembrane helix</keyword>
<accession>A0A8T0FCD1</accession>
<feature type="transmembrane region" description="Helical" evidence="14">
    <location>
        <begin position="1167"/>
        <end position="1186"/>
    </location>
</feature>
<dbReference type="FunFam" id="3.40.50.300:FF:000997">
    <property type="entry name" value="Multidrug resistance-associated protein 1"/>
    <property type="match status" value="1"/>
</dbReference>
<dbReference type="CDD" id="cd18595">
    <property type="entry name" value="ABC_6TM_MRP1_2_3_6_D1_like"/>
    <property type="match status" value="1"/>
</dbReference>
<sequence>MKLFCDSAIWDWDAFWNADAPNLTSCFRHSVLVVLPCAFLWIATSFNFCREVFCRLYSFRPKPASSPWTLLTTVKLFLTAVLVLCSVAEAIYLLYQVSHSTRYIAHVYYVSVGFRTFTFILVLCLQYKQKKEGELNSYTLSLFWILFMACNFFTSPFFDVLRGKFGDIADSHTFIFGVVTFVILAAEAVLSLFTDPQYSAFWDAEKDEFLVEHQPLLSRLFFIWLNRILWHGYRNELETDKLDVLGPEKRAEYVHQRLQKYWTQEEKICKNLQENKAVTAKIGCSRGPSLLIAILKSLWPYLLAAGTLEFLNNFVSLLPPVILDYIITFIGNNEATWHGYMYAFLLFLTACFSTLSSVHNQNFVMTASLIPRVGLNTAIYHKVLKLSNSSRRNYTVGELCNLVGTDTQKIFQQIWTLNSVWSCPMRITLIMILLWQYLGVATLAGVLVMLLIMPMTTKLASMSHKLQKKQMRWKDSRLRQMGEILNGIKVLKLFAWETAFMRSISSVREKEAATLRKLAFINGTITFLWTCAPFLVAISCFVTFVLIDEKNILDPSTAFVSLTLFNTLRTNMAAIPQLVTEIAQSRVSFKRVTDFLLSEELQGRTAEADLMDGNTIEINGGTFCWTKEEPPFLRDICLSVRQGSLVAVVGPVGAGKSALFSAILGEMHAAKGTVKIMKCCRLAYVPQQAWIQNATLRKNILFVKPMEKKRYDLTLSWCCLKPDLKILTAGDLTEIGEKGVNLSGGQKQRVSLARAVYQDADIYLLDDPLSAVDSHVGAHIFKHVIGPNGALREKTRILATHDISVLQDVDRIYVLAEGRILESGNYCELMNQKGEFSRLIEENLKKQVEEDDANSSLETNKNEDETATQLSVDNLKTRMQRMESRLSRSLSRTVSRTLSSEEKEMKNARFIENEKMETGRVKASVFWTYFRYATLHLTFLFMLGFASFKCFEIGSNVWLSQWSSDEPLPDGSQNVPLRNMRMGIYGLLGFGQGLSTLIATIIMAIASTRASVRFHQDMLWSIMRSPMAFFDTTPLGRILNRFGRDIDIVDVAIPGRLQNVIMVVIAAIGSLIVISTTHPVFIVIMIPLCIAYTFVQIFYMATSRQIRRLHSTTKSPVLSFFSETVQGLSTIRAFGSQQEIVEIQNKNIDTNIRVFDTAIMLSRWMGIHLQFIGNIVVFITALLSVAQRTYSPAIVGLTLSYALSVTESLSNFVRHWTAMETQMISVERIHEYSHLTPEASWETERSPFDLKHWPSKGSITFRNYKMRYRVGMEPVLRDIDVEIYSGQKVGVVGRTGAGKSSLALALFRIVEPEDGTVFIDGIDTSKIGLHELRSKITIIPQDPVVFSGTLRMNLDPLEEHSDEDLWRAIEQSHLKSFILSLEAGLDFNLSEGGENLSVGQRQQLCLARALLKKTKILVLDEATAAVDLETDKLIQNTIRQTFWDCTVITIAHRLYTVLDYDRILVLENGNIMEDGKPDDLLNNQQSRFHQLGRAAALESVKSNNVQKTENNRNSASTSKKSSQPVSQSKDSEFSLTRFAKKKRKKTKSPPSAKTSDNEVPPKPPDPSDIPITSDSILAICPSTSDISENLKKKGKSKYEVRTGKTESKMSPVCKETNLSKLAFDPAFGGTDVPQPTEVLKISCPSIKVPN</sequence>
<feature type="compositionally biased region" description="Basic residues" evidence="13">
    <location>
        <begin position="1538"/>
        <end position="1547"/>
    </location>
</feature>
<dbReference type="GO" id="GO:0005774">
    <property type="term" value="C:vacuolar membrane"/>
    <property type="evidence" value="ECO:0007669"/>
    <property type="project" value="UniProtKB-SubCell"/>
</dbReference>
<dbReference type="CDD" id="cd18603">
    <property type="entry name" value="ABC_6TM_MRP1_2_3_6_D2_like"/>
    <property type="match status" value="1"/>
</dbReference>
<feature type="region of interest" description="Disordered" evidence="13">
    <location>
        <begin position="1499"/>
        <end position="1573"/>
    </location>
</feature>
<evidence type="ECO:0000313" key="17">
    <source>
        <dbReference type="EMBL" id="KAF8788571.1"/>
    </source>
</evidence>
<dbReference type="GO" id="GO:0005524">
    <property type="term" value="F:ATP binding"/>
    <property type="evidence" value="ECO:0007669"/>
    <property type="project" value="UniProtKB-KW"/>
</dbReference>
<feature type="domain" description="ABC transporter" evidence="15">
    <location>
        <begin position="1261"/>
        <end position="1493"/>
    </location>
</feature>
<keyword evidence="7" id="KW-0547">Nucleotide-binding</keyword>
<keyword evidence="18" id="KW-1185">Reference proteome</keyword>